<dbReference type="InterPro" id="IPR042241">
    <property type="entry name" value="GCP_C_sf"/>
</dbReference>
<reference evidence="7" key="1">
    <citation type="submission" date="2021-02" db="EMBL/GenBank/DDBJ databases">
        <authorList>
            <person name="Nowell W R."/>
        </authorList>
    </citation>
    <scope>NUCLEOTIDE SEQUENCE</scope>
</reference>
<dbReference type="GO" id="GO:0043015">
    <property type="term" value="F:gamma-tubulin binding"/>
    <property type="evidence" value="ECO:0007669"/>
    <property type="project" value="InterPro"/>
</dbReference>
<dbReference type="Pfam" id="PF04130">
    <property type="entry name" value="GCP_C_terminal"/>
    <property type="match status" value="1"/>
</dbReference>
<evidence type="ECO:0000256" key="5">
    <source>
        <dbReference type="ARBA" id="ARBA00023212"/>
    </source>
</evidence>
<gene>
    <name evidence="7" type="ORF">OVN521_LOCUS50257</name>
</gene>
<keyword evidence="3" id="KW-0963">Cytoplasm</keyword>
<protein>
    <recommendedName>
        <fullName evidence="6">Gamma tubulin complex component C-terminal domain-containing protein</fullName>
    </recommendedName>
</protein>
<comment type="subcellular location">
    <subcellularLocation>
        <location evidence="1">Cytoplasm</location>
        <location evidence="1">Cytoskeleton</location>
    </subcellularLocation>
</comment>
<evidence type="ECO:0000313" key="7">
    <source>
        <dbReference type="EMBL" id="CAF4754086.1"/>
    </source>
</evidence>
<keyword evidence="5" id="KW-0206">Cytoskeleton</keyword>
<organism evidence="7 8">
    <name type="scientific">Rotaria magnacalcarata</name>
    <dbReference type="NCBI Taxonomy" id="392030"/>
    <lineage>
        <taxon>Eukaryota</taxon>
        <taxon>Metazoa</taxon>
        <taxon>Spiralia</taxon>
        <taxon>Gnathifera</taxon>
        <taxon>Rotifera</taxon>
        <taxon>Eurotatoria</taxon>
        <taxon>Bdelloidea</taxon>
        <taxon>Philodinida</taxon>
        <taxon>Philodinidae</taxon>
        <taxon>Rotaria</taxon>
    </lineage>
</organism>
<dbReference type="EMBL" id="CAJOBG010114718">
    <property type="protein sequence ID" value="CAF4754086.1"/>
    <property type="molecule type" value="Genomic_DNA"/>
</dbReference>
<evidence type="ECO:0000256" key="3">
    <source>
        <dbReference type="ARBA" id="ARBA00022490"/>
    </source>
</evidence>
<keyword evidence="4" id="KW-0493">Microtubule</keyword>
<proteinExistence type="inferred from homology"/>
<dbReference type="InterPro" id="IPR040457">
    <property type="entry name" value="GCP_C"/>
</dbReference>
<dbReference type="Proteomes" id="UP000663866">
    <property type="component" value="Unassembled WGS sequence"/>
</dbReference>
<accession>A0A821LMG2</accession>
<keyword evidence="8" id="KW-1185">Reference proteome</keyword>
<comment type="caution">
    <text evidence="7">The sequence shown here is derived from an EMBL/GenBank/DDBJ whole genome shotgun (WGS) entry which is preliminary data.</text>
</comment>
<dbReference type="Gene3D" id="1.20.120.1900">
    <property type="entry name" value="Gamma-tubulin complex, C-terminal domain"/>
    <property type="match status" value="1"/>
</dbReference>
<dbReference type="AlphaFoldDB" id="A0A821LMG2"/>
<sequence>MRIFNHLWRVKRMEYTTCGVWKQLMKSSREFTAIP</sequence>
<evidence type="ECO:0000256" key="1">
    <source>
        <dbReference type="ARBA" id="ARBA00004245"/>
    </source>
</evidence>
<feature type="domain" description="Gamma tubulin complex component C-terminal" evidence="6">
    <location>
        <begin position="2"/>
        <end position="31"/>
    </location>
</feature>
<evidence type="ECO:0000256" key="4">
    <source>
        <dbReference type="ARBA" id="ARBA00022701"/>
    </source>
</evidence>
<comment type="similarity">
    <text evidence="2">Belongs to the TUBGCP family.</text>
</comment>
<evidence type="ECO:0000259" key="6">
    <source>
        <dbReference type="Pfam" id="PF04130"/>
    </source>
</evidence>
<dbReference type="GO" id="GO:0005874">
    <property type="term" value="C:microtubule"/>
    <property type="evidence" value="ECO:0007669"/>
    <property type="project" value="UniProtKB-KW"/>
</dbReference>
<evidence type="ECO:0000313" key="8">
    <source>
        <dbReference type="Proteomes" id="UP000663866"/>
    </source>
</evidence>
<evidence type="ECO:0000256" key="2">
    <source>
        <dbReference type="ARBA" id="ARBA00010337"/>
    </source>
</evidence>
<name>A0A821LMG2_9BILA</name>
<feature type="non-terminal residue" evidence="7">
    <location>
        <position position="35"/>
    </location>
</feature>